<evidence type="ECO:0000256" key="5">
    <source>
        <dbReference type="ARBA" id="ARBA00022801"/>
    </source>
</evidence>
<dbReference type="PANTHER" id="PTHR11409:SF43">
    <property type="entry name" value="ADENOSINE DEAMINASE"/>
    <property type="match status" value="1"/>
</dbReference>
<comment type="similarity">
    <text evidence="2">Belongs to the metallo-dependent hydrolases superfamily. Adenosine and AMP deaminases family.</text>
</comment>
<dbReference type="InterPro" id="IPR001365">
    <property type="entry name" value="A_deaminase_dom"/>
</dbReference>
<dbReference type="Gene3D" id="3.20.20.140">
    <property type="entry name" value="Metal-dependent hydrolases"/>
    <property type="match status" value="1"/>
</dbReference>
<name>A0A380DTV1_STAAU</name>
<evidence type="ECO:0000256" key="4">
    <source>
        <dbReference type="ARBA" id="ARBA00022723"/>
    </source>
</evidence>
<organism evidence="8 9">
    <name type="scientific">Staphylococcus aureus</name>
    <dbReference type="NCBI Taxonomy" id="1280"/>
    <lineage>
        <taxon>Bacteria</taxon>
        <taxon>Bacillati</taxon>
        <taxon>Bacillota</taxon>
        <taxon>Bacilli</taxon>
        <taxon>Bacillales</taxon>
        <taxon>Staphylococcaceae</taxon>
        <taxon>Staphylococcus</taxon>
    </lineage>
</organism>
<gene>
    <name evidence="8" type="primary">add</name>
    <name evidence="8" type="ORF">NCTC5664_01989</name>
</gene>
<dbReference type="PANTHER" id="PTHR11409">
    <property type="entry name" value="ADENOSINE DEAMINASE"/>
    <property type="match status" value="1"/>
</dbReference>
<sequence>MTNIKELTEIPKIELHCHLDGSVSYEYLKSQSKKQKIQIDMNKVTVGEHCESLDDYLKSFDEILKVMQTEESLIESVLDVVKQAEQDGIKYIEIRYAPKLHTQKNLKILEVLLAVCKGAELAESQCDVITRLIVCGMKHHSNCENIEILKHVLKNKDLQQYIVGMDLAGGEEDNSIGKYSEAIEYAKNNNFNITIHAGECGCIKNVYDSVELGAKRIGHGVALLKSEQEIKEFSKRKVLLEICPKSNVQTKAIKCLEDLDIELLKQYNVPYLINTDNRTVTGTTLIKEYRLLLENNLISMDEIKRINKEAIGYTFIDKSEIELLMKKIL</sequence>
<keyword evidence="6" id="KW-0862">Zinc</keyword>
<dbReference type="GO" id="GO:0006154">
    <property type="term" value="P:adenosine catabolic process"/>
    <property type="evidence" value="ECO:0007669"/>
    <property type="project" value="TreeGrafter"/>
</dbReference>
<proteinExistence type="inferred from homology"/>
<dbReference type="GO" id="GO:0046103">
    <property type="term" value="P:inosine biosynthetic process"/>
    <property type="evidence" value="ECO:0007669"/>
    <property type="project" value="TreeGrafter"/>
</dbReference>
<dbReference type="InterPro" id="IPR006330">
    <property type="entry name" value="Ado/ade_deaminase"/>
</dbReference>
<dbReference type="EC" id="3.5.4.4" evidence="3"/>
<dbReference type="AlphaFoldDB" id="A0A380DTV1"/>
<dbReference type="EMBL" id="UHAQ01000002">
    <property type="protein sequence ID" value="SUK50667.1"/>
    <property type="molecule type" value="Genomic_DNA"/>
</dbReference>
<comment type="cofactor">
    <cofactor evidence="1">
        <name>Zn(2+)</name>
        <dbReference type="ChEBI" id="CHEBI:29105"/>
    </cofactor>
</comment>
<evidence type="ECO:0000313" key="8">
    <source>
        <dbReference type="EMBL" id="SUK50667.1"/>
    </source>
</evidence>
<dbReference type="GO" id="GO:0005829">
    <property type="term" value="C:cytosol"/>
    <property type="evidence" value="ECO:0007669"/>
    <property type="project" value="TreeGrafter"/>
</dbReference>
<dbReference type="InterPro" id="IPR032466">
    <property type="entry name" value="Metal_Hydrolase"/>
</dbReference>
<dbReference type="GO" id="GO:0043103">
    <property type="term" value="P:hypoxanthine salvage"/>
    <property type="evidence" value="ECO:0007669"/>
    <property type="project" value="TreeGrafter"/>
</dbReference>
<dbReference type="SUPFAM" id="SSF51556">
    <property type="entry name" value="Metallo-dependent hydrolases"/>
    <property type="match status" value="1"/>
</dbReference>
<dbReference type="RefSeq" id="WP_111762495.1">
    <property type="nucleotide sequence ID" value="NZ_LS483317.1"/>
</dbReference>
<evidence type="ECO:0000256" key="2">
    <source>
        <dbReference type="ARBA" id="ARBA00006676"/>
    </source>
</evidence>
<keyword evidence="5 8" id="KW-0378">Hydrolase</keyword>
<feature type="domain" description="Adenosine deaminase" evidence="7">
    <location>
        <begin position="11"/>
        <end position="328"/>
    </location>
</feature>
<evidence type="ECO:0000256" key="1">
    <source>
        <dbReference type="ARBA" id="ARBA00001947"/>
    </source>
</evidence>
<evidence type="ECO:0000256" key="3">
    <source>
        <dbReference type="ARBA" id="ARBA00012784"/>
    </source>
</evidence>
<protein>
    <recommendedName>
        <fullName evidence="3">adenosine deaminase</fullName>
        <ecNumber evidence="3">3.5.4.4</ecNumber>
    </recommendedName>
</protein>
<dbReference type="Pfam" id="PF00962">
    <property type="entry name" value="A_deaminase"/>
    <property type="match status" value="1"/>
</dbReference>
<accession>A0A380DTV1</accession>
<dbReference type="GO" id="GO:0046872">
    <property type="term" value="F:metal ion binding"/>
    <property type="evidence" value="ECO:0007669"/>
    <property type="project" value="UniProtKB-KW"/>
</dbReference>
<dbReference type="NCBIfam" id="TIGR01430">
    <property type="entry name" value="aden_deam"/>
    <property type="match status" value="1"/>
</dbReference>
<dbReference type="Proteomes" id="UP000254502">
    <property type="component" value="Unassembled WGS sequence"/>
</dbReference>
<reference evidence="8 9" key="1">
    <citation type="submission" date="2018-06" db="EMBL/GenBank/DDBJ databases">
        <authorList>
            <consortium name="Pathogen Informatics"/>
            <person name="Doyle S."/>
        </authorList>
    </citation>
    <scope>NUCLEOTIDE SEQUENCE [LARGE SCALE GENOMIC DNA]</scope>
    <source>
        <strain evidence="8 9">NCTC5664</strain>
    </source>
</reference>
<dbReference type="GO" id="GO:0004000">
    <property type="term" value="F:adenosine deaminase activity"/>
    <property type="evidence" value="ECO:0007669"/>
    <property type="project" value="UniProtKB-ARBA"/>
</dbReference>
<evidence type="ECO:0000313" key="9">
    <source>
        <dbReference type="Proteomes" id="UP000254502"/>
    </source>
</evidence>
<evidence type="ECO:0000259" key="7">
    <source>
        <dbReference type="Pfam" id="PF00962"/>
    </source>
</evidence>
<evidence type="ECO:0000256" key="6">
    <source>
        <dbReference type="ARBA" id="ARBA00022833"/>
    </source>
</evidence>
<keyword evidence="4" id="KW-0479">Metal-binding</keyword>